<dbReference type="InterPro" id="IPR001977">
    <property type="entry name" value="Depp_CoAkinase"/>
</dbReference>
<keyword evidence="5 9" id="KW-0418">Kinase</keyword>
<keyword evidence="7" id="KW-0173">Coenzyme A biosynthesis</keyword>
<keyword evidence="8" id="KW-0472">Membrane</keyword>
<dbReference type="PANTHER" id="PTHR10695:SF46">
    <property type="entry name" value="BIFUNCTIONAL COENZYME A SYNTHASE-RELATED"/>
    <property type="match status" value="1"/>
</dbReference>
<evidence type="ECO:0000313" key="10">
    <source>
        <dbReference type="Proteomes" id="UP001430356"/>
    </source>
</evidence>
<evidence type="ECO:0000256" key="5">
    <source>
        <dbReference type="ARBA" id="ARBA00022777"/>
    </source>
</evidence>
<keyword evidence="2" id="KW-0963">Cytoplasm</keyword>
<dbReference type="Proteomes" id="UP001430356">
    <property type="component" value="Unassembled WGS sequence"/>
</dbReference>
<dbReference type="Pfam" id="PF01121">
    <property type="entry name" value="CoaE"/>
    <property type="match status" value="1"/>
</dbReference>
<keyword evidence="3" id="KW-0808">Transferase</keyword>
<dbReference type="EMBL" id="JAECZO010000042">
    <property type="protein sequence ID" value="KAK7194806.1"/>
    <property type="molecule type" value="Genomic_DNA"/>
</dbReference>
<keyword evidence="8" id="KW-0812">Transmembrane</keyword>
<sequence length="244" mass="26547">MILIGLTGGIACGKSSVSRLLQDELGMEVIDADVIVRELQAPHAACTRLIAARWPLCVHPETGELNRAELGRVIFGDAQARRELGRIMNPAIFRAILSRIVVAWWSDLWRNGLAAAPTVVVLDAPTLFETKTFTYFISASVVVSCSEERQIARLHSRNGLVAEEAAQRIRSQMSLAAKRRLAGYVIDNDCADDFDALRVSVRACAGWMSQQSNKRLTCIFGSVIVAAVGCVGGLGYTGYRLLLA</sequence>
<dbReference type="GO" id="GO:0015937">
    <property type="term" value="P:coenzyme A biosynthetic process"/>
    <property type="evidence" value="ECO:0007669"/>
    <property type="project" value="UniProtKB-KW"/>
</dbReference>
<evidence type="ECO:0000256" key="6">
    <source>
        <dbReference type="ARBA" id="ARBA00022840"/>
    </source>
</evidence>
<comment type="caution">
    <text evidence="9">The sequence shown here is derived from an EMBL/GenBank/DDBJ whole genome shotgun (WGS) entry which is preliminary data.</text>
</comment>
<protein>
    <submittedName>
        <fullName evidence="9">Dephospho-CoA kinase</fullName>
    </submittedName>
</protein>
<keyword evidence="10" id="KW-1185">Reference proteome</keyword>
<organism evidence="9 10">
    <name type="scientific">Novymonas esmeraldas</name>
    <dbReference type="NCBI Taxonomy" id="1808958"/>
    <lineage>
        <taxon>Eukaryota</taxon>
        <taxon>Discoba</taxon>
        <taxon>Euglenozoa</taxon>
        <taxon>Kinetoplastea</taxon>
        <taxon>Metakinetoplastina</taxon>
        <taxon>Trypanosomatida</taxon>
        <taxon>Trypanosomatidae</taxon>
        <taxon>Novymonas</taxon>
    </lineage>
</organism>
<gene>
    <name evidence="9" type="ORF">NESM_000401000</name>
</gene>
<dbReference type="PANTHER" id="PTHR10695">
    <property type="entry name" value="DEPHOSPHO-COA KINASE-RELATED"/>
    <property type="match status" value="1"/>
</dbReference>
<evidence type="ECO:0000313" key="9">
    <source>
        <dbReference type="EMBL" id="KAK7194806.1"/>
    </source>
</evidence>
<keyword evidence="8" id="KW-1133">Transmembrane helix</keyword>
<accession>A0AAW0EMC5</accession>
<dbReference type="InterPro" id="IPR027417">
    <property type="entry name" value="P-loop_NTPase"/>
</dbReference>
<name>A0AAW0EMC5_9TRYP</name>
<dbReference type="HAMAP" id="MF_00376">
    <property type="entry name" value="Dephospho_CoA_kinase"/>
    <property type="match status" value="1"/>
</dbReference>
<evidence type="ECO:0000256" key="8">
    <source>
        <dbReference type="SAM" id="Phobius"/>
    </source>
</evidence>
<evidence type="ECO:0000256" key="2">
    <source>
        <dbReference type="ARBA" id="ARBA00022490"/>
    </source>
</evidence>
<dbReference type="GO" id="GO:0004140">
    <property type="term" value="F:dephospho-CoA kinase activity"/>
    <property type="evidence" value="ECO:0007669"/>
    <property type="project" value="InterPro"/>
</dbReference>
<evidence type="ECO:0000256" key="4">
    <source>
        <dbReference type="ARBA" id="ARBA00022741"/>
    </source>
</evidence>
<evidence type="ECO:0000256" key="1">
    <source>
        <dbReference type="ARBA" id="ARBA00009018"/>
    </source>
</evidence>
<keyword evidence="4" id="KW-0547">Nucleotide-binding</keyword>
<proteinExistence type="inferred from homology"/>
<dbReference type="AlphaFoldDB" id="A0AAW0EMC5"/>
<reference evidence="9 10" key="1">
    <citation type="journal article" date="2021" name="MBio">
        <title>A New Model Trypanosomatid, Novymonas esmeraldas: Genomic Perception of Its 'Candidatus Pandoraea novymonadis' Endosymbiont.</title>
        <authorList>
            <person name="Zakharova A."/>
            <person name="Saura A."/>
            <person name="Butenko A."/>
            <person name="Podesvova L."/>
            <person name="Warmusova S."/>
            <person name="Kostygov A.Y."/>
            <person name="Nenarokova A."/>
            <person name="Lukes J."/>
            <person name="Opperdoes F.R."/>
            <person name="Yurchenko V."/>
        </authorList>
    </citation>
    <scope>NUCLEOTIDE SEQUENCE [LARGE SCALE GENOMIC DNA]</scope>
    <source>
        <strain evidence="9 10">E262AT.01</strain>
    </source>
</reference>
<evidence type="ECO:0000256" key="3">
    <source>
        <dbReference type="ARBA" id="ARBA00022679"/>
    </source>
</evidence>
<dbReference type="Gene3D" id="3.40.50.300">
    <property type="entry name" value="P-loop containing nucleotide triphosphate hydrolases"/>
    <property type="match status" value="1"/>
</dbReference>
<dbReference type="FunFam" id="3.40.50.300:FF:000991">
    <property type="entry name" value="Dephospho-CoA kinase"/>
    <property type="match status" value="1"/>
</dbReference>
<feature type="transmembrane region" description="Helical" evidence="8">
    <location>
        <begin position="216"/>
        <end position="239"/>
    </location>
</feature>
<keyword evidence="6" id="KW-0067">ATP-binding</keyword>
<dbReference type="GO" id="GO:0005524">
    <property type="term" value="F:ATP binding"/>
    <property type="evidence" value="ECO:0007669"/>
    <property type="project" value="UniProtKB-KW"/>
</dbReference>
<comment type="similarity">
    <text evidence="1">Belongs to the CoaE family.</text>
</comment>
<dbReference type="CDD" id="cd02022">
    <property type="entry name" value="DPCK"/>
    <property type="match status" value="1"/>
</dbReference>
<dbReference type="SUPFAM" id="SSF52540">
    <property type="entry name" value="P-loop containing nucleoside triphosphate hydrolases"/>
    <property type="match status" value="1"/>
</dbReference>
<evidence type="ECO:0000256" key="7">
    <source>
        <dbReference type="ARBA" id="ARBA00022993"/>
    </source>
</evidence>
<dbReference type="PROSITE" id="PS51219">
    <property type="entry name" value="DPCK"/>
    <property type="match status" value="1"/>
</dbReference>
<dbReference type="NCBIfam" id="TIGR00152">
    <property type="entry name" value="dephospho-CoA kinase"/>
    <property type="match status" value="1"/>
</dbReference>